<comment type="catalytic activity">
    <reaction evidence="10 11">
        <text>5-amino-1-(5-phospho-D-ribosyl)imidazole-4-carboxylate + L-aspartate + ATP = (2S)-2-[5-amino-1-(5-phospho-beta-D-ribosyl)imidazole-4-carboxamido]succinate + ADP + phosphate + 2 H(+)</text>
        <dbReference type="Rhea" id="RHEA:22628"/>
        <dbReference type="ChEBI" id="CHEBI:15378"/>
        <dbReference type="ChEBI" id="CHEBI:29991"/>
        <dbReference type="ChEBI" id="CHEBI:30616"/>
        <dbReference type="ChEBI" id="CHEBI:43474"/>
        <dbReference type="ChEBI" id="CHEBI:58443"/>
        <dbReference type="ChEBI" id="CHEBI:77657"/>
        <dbReference type="ChEBI" id="CHEBI:456216"/>
        <dbReference type="EC" id="6.3.2.6"/>
    </reaction>
</comment>
<dbReference type="SUPFAM" id="SSF56104">
    <property type="entry name" value="SAICAR synthase-like"/>
    <property type="match status" value="1"/>
</dbReference>
<proteinExistence type="inferred from homology"/>
<evidence type="ECO:0000256" key="10">
    <source>
        <dbReference type="ARBA" id="ARBA00048475"/>
    </source>
</evidence>
<keyword evidence="5 11" id="KW-0436">Ligase</keyword>
<name>A0A9X3N7I0_9ACTN</name>
<accession>A0A9X3N7I0</accession>
<dbReference type="EC" id="6.3.2.6" evidence="3 11"/>
<dbReference type="FunFam" id="3.30.470.20:FF:000015">
    <property type="entry name" value="Phosphoribosylaminoimidazole-succinocarboxamide synthase"/>
    <property type="match status" value="1"/>
</dbReference>
<protein>
    <recommendedName>
        <fullName evidence="4 11">Phosphoribosylaminoimidazole-succinocarboxamide synthase</fullName>
        <ecNumber evidence="3 11">6.3.2.6</ecNumber>
    </recommendedName>
    <alternativeName>
        <fullName evidence="9 11">SAICAR synthetase</fullName>
    </alternativeName>
</protein>
<dbReference type="Pfam" id="PF01259">
    <property type="entry name" value="SAICAR_synt"/>
    <property type="match status" value="1"/>
</dbReference>
<dbReference type="GO" id="GO:0005737">
    <property type="term" value="C:cytoplasm"/>
    <property type="evidence" value="ECO:0007669"/>
    <property type="project" value="TreeGrafter"/>
</dbReference>
<reference evidence="13" key="1">
    <citation type="submission" date="2022-10" db="EMBL/GenBank/DDBJ databases">
        <title>The WGS of Solirubrobacter phytolaccae KCTC 29190.</title>
        <authorList>
            <person name="Jiang Z."/>
        </authorList>
    </citation>
    <scope>NUCLEOTIDE SEQUENCE</scope>
    <source>
        <strain evidence="13">KCTC 29190</strain>
    </source>
</reference>
<comment type="pathway">
    <text evidence="1 11">Purine metabolism; IMP biosynthesis via de novo pathway; 5-amino-1-(5-phospho-D-ribosyl)imidazole-4-carboxamide from 5-amino-1-(5-phospho-D-ribosyl)imidazole-4-carboxylate: step 1/2.</text>
</comment>
<comment type="similarity">
    <text evidence="2 11">Belongs to the SAICAR synthetase family.</text>
</comment>
<gene>
    <name evidence="11" type="primary">purC</name>
    <name evidence="13" type="ORF">OJ997_05335</name>
</gene>
<dbReference type="GO" id="GO:0005524">
    <property type="term" value="F:ATP binding"/>
    <property type="evidence" value="ECO:0007669"/>
    <property type="project" value="UniProtKB-KW"/>
</dbReference>
<feature type="domain" description="SAICAR synthetase/ADE2 N-terminal" evidence="12">
    <location>
        <begin position="7"/>
        <end position="252"/>
    </location>
</feature>
<evidence type="ECO:0000256" key="6">
    <source>
        <dbReference type="ARBA" id="ARBA00022741"/>
    </source>
</evidence>
<evidence type="ECO:0000256" key="8">
    <source>
        <dbReference type="ARBA" id="ARBA00022840"/>
    </source>
</evidence>
<organism evidence="13 14">
    <name type="scientific">Solirubrobacter phytolaccae</name>
    <dbReference type="NCBI Taxonomy" id="1404360"/>
    <lineage>
        <taxon>Bacteria</taxon>
        <taxon>Bacillati</taxon>
        <taxon>Actinomycetota</taxon>
        <taxon>Thermoleophilia</taxon>
        <taxon>Solirubrobacterales</taxon>
        <taxon>Solirubrobacteraceae</taxon>
        <taxon>Solirubrobacter</taxon>
    </lineage>
</organism>
<dbReference type="InterPro" id="IPR018236">
    <property type="entry name" value="SAICAR_synthetase_CS"/>
</dbReference>
<dbReference type="Proteomes" id="UP001147653">
    <property type="component" value="Unassembled WGS sequence"/>
</dbReference>
<dbReference type="PANTHER" id="PTHR43700">
    <property type="entry name" value="PHOSPHORIBOSYLAMINOIMIDAZOLE-SUCCINOCARBOXAMIDE SYNTHASE"/>
    <property type="match status" value="1"/>
</dbReference>
<dbReference type="GO" id="GO:0004639">
    <property type="term" value="F:phosphoribosylaminoimidazolesuccinocarboxamide synthase activity"/>
    <property type="evidence" value="ECO:0007669"/>
    <property type="project" value="UniProtKB-UniRule"/>
</dbReference>
<dbReference type="CDD" id="cd01414">
    <property type="entry name" value="SAICAR_synt_Sc"/>
    <property type="match status" value="1"/>
</dbReference>
<dbReference type="InterPro" id="IPR001636">
    <property type="entry name" value="SAICAR_synth"/>
</dbReference>
<keyword evidence="7 11" id="KW-0658">Purine biosynthesis</keyword>
<evidence type="ECO:0000256" key="2">
    <source>
        <dbReference type="ARBA" id="ARBA00010190"/>
    </source>
</evidence>
<dbReference type="HAMAP" id="MF_00137">
    <property type="entry name" value="SAICAR_synth"/>
    <property type="match status" value="1"/>
</dbReference>
<dbReference type="NCBIfam" id="NF010568">
    <property type="entry name" value="PRK13961.1"/>
    <property type="match status" value="1"/>
</dbReference>
<keyword evidence="14" id="KW-1185">Reference proteome</keyword>
<dbReference type="GO" id="GO:0006189">
    <property type="term" value="P:'de novo' IMP biosynthetic process"/>
    <property type="evidence" value="ECO:0007669"/>
    <property type="project" value="UniProtKB-UniRule"/>
</dbReference>
<evidence type="ECO:0000313" key="14">
    <source>
        <dbReference type="Proteomes" id="UP001147653"/>
    </source>
</evidence>
<dbReference type="AlphaFoldDB" id="A0A9X3N7I0"/>
<dbReference type="Gene3D" id="3.30.200.20">
    <property type="entry name" value="Phosphorylase Kinase, domain 1"/>
    <property type="match status" value="1"/>
</dbReference>
<evidence type="ECO:0000256" key="7">
    <source>
        <dbReference type="ARBA" id="ARBA00022755"/>
    </source>
</evidence>
<evidence type="ECO:0000259" key="12">
    <source>
        <dbReference type="Pfam" id="PF01259"/>
    </source>
</evidence>
<evidence type="ECO:0000256" key="3">
    <source>
        <dbReference type="ARBA" id="ARBA00012217"/>
    </source>
</evidence>
<keyword evidence="6 11" id="KW-0547">Nucleotide-binding</keyword>
<dbReference type="NCBIfam" id="TIGR00081">
    <property type="entry name" value="purC"/>
    <property type="match status" value="1"/>
</dbReference>
<dbReference type="EMBL" id="JAPDDP010000006">
    <property type="protein sequence ID" value="MDA0179707.1"/>
    <property type="molecule type" value="Genomic_DNA"/>
</dbReference>
<evidence type="ECO:0000256" key="5">
    <source>
        <dbReference type="ARBA" id="ARBA00022598"/>
    </source>
</evidence>
<evidence type="ECO:0000313" key="13">
    <source>
        <dbReference type="EMBL" id="MDA0179707.1"/>
    </source>
</evidence>
<sequence>MTTLPLLHSGKVRDMYDLGGDLLMVASDRISTYDAVHPTPIPDKGKVLTGLSVLWFGLTKDIVPNHFLSATDGVPAEFRGRGLRVRKLKMLPVECIVRGYITGSGWKDYKNTGAISGISLPEGLQESEQFPEPLYTPSTKAEEGHDEAIDFAETVKLLGSEELAAQVRDVSIAVYKAVAAYALERGVILADTKFEFGLDENGVLTLGDEVCTPDSSRFWPVDSYAVGQGQPSFDKQYVRDWATNSGWDKNPPAPSIPDDVVAQTRERYVTAYERLSGEPFGAWLDRVA</sequence>
<dbReference type="PROSITE" id="PS01057">
    <property type="entry name" value="SAICAR_SYNTHETASE_1"/>
    <property type="match status" value="1"/>
</dbReference>
<keyword evidence="8 11" id="KW-0067">ATP-binding</keyword>
<evidence type="ECO:0000256" key="9">
    <source>
        <dbReference type="ARBA" id="ARBA00030409"/>
    </source>
</evidence>
<dbReference type="PROSITE" id="PS01058">
    <property type="entry name" value="SAICAR_SYNTHETASE_2"/>
    <property type="match status" value="1"/>
</dbReference>
<dbReference type="Gene3D" id="3.30.470.20">
    <property type="entry name" value="ATP-grasp fold, B domain"/>
    <property type="match status" value="1"/>
</dbReference>
<evidence type="ECO:0000256" key="4">
    <source>
        <dbReference type="ARBA" id="ARBA00016460"/>
    </source>
</evidence>
<evidence type="ECO:0000256" key="1">
    <source>
        <dbReference type="ARBA" id="ARBA00004672"/>
    </source>
</evidence>
<evidence type="ECO:0000256" key="11">
    <source>
        <dbReference type="HAMAP-Rule" id="MF_00137"/>
    </source>
</evidence>
<dbReference type="InterPro" id="IPR028923">
    <property type="entry name" value="SAICAR_synt/ADE2_N"/>
</dbReference>
<comment type="caution">
    <text evidence="13">The sequence shown here is derived from an EMBL/GenBank/DDBJ whole genome shotgun (WGS) entry which is preliminary data.</text>
</comment>
<dbReference type="PANTHER" id="PTHR43700:SF1">
    <property type="entry name" value="PHOSPHORIBOSYLAMINOIMIDAZOLE-SUCCINOCARBOXAMIDE SYNTHASE"/>
    <property type="match status" value="1"/>
</dbReference>